<reference evidence="3" key="1">
    <citation type="submission" date="2020-08" db="EMBL/GenBank/DDBJ databases">
        <title>Multicomponent nature underlies the extraordinary mechanical properties of spider dragline silk.</title>
        <authorList>
            <person name="Kono N."/>
            <person name="Nakamura H."/>
            <person name="Mori M."/>
            <person name="Yoshida Y."/>
            <person name="Ohtoshi R."/>
            <person name="Malay A.D."/>
            <person name="Moran D.A.P."/>
            <person name="Tomita M."/>
            <person name="Numata K."/>
            <person name="Arakawa K."/>
        </authorList>
    </citation>
    <scope>NUCLEOTIDE SEQUENCE</scope>
</reference>
<comment type="caution">
    <text evidence="3">The sequence shown here is derived from an EMBL/GenBank/DDBJ whole genome shotgun (WGS) entry which is preliminary data.</text>
</comment>
<keyword evidence="4" id="KW-1185">Reference proteome</keyword>
<feature type="signal peptide" evidence="2">
    <location>
        <begin position="1"/>
        <end position="31"/>
    </location>
</feature>
<evidence type="ECO:0000256" key="1">
    <source>
        <dbReference type="SAM" id="MobiDB-lite"/>
    </source>
</evidence>
<name>A0A8X6MV34_NEPPI</name>
<evidence type="ECO:0000313" key="4">
    <source>
        <dbReference type="Proteomes" id="UP000887013"/>
    </source>
</evidence>
<proteinExistence type="predicted"/>
<feature type="chain" id="PRO_5036495471" evidence="2">
    <location>
        <begin position="32"/>
        <end position="369"/>
    </location>
</feature>
<dbReference type="EMBL" id="BMAW01097434">
    <property type="protein sequence ID" value="GFS79552.1"/>
    <property type="molecule type" value="Genomic_DNA"/>
</dbReference>
<dbReference type="Proteomes" id="UP000887013">
    <property type="component" value="Unassembled WGS sequence"/>
</dbReference>
<keyword evidence="2" id="KW-0732">Signal</keyword>
<gene>
    <name evidence="3" type="ORF">NPIL_703501</name>
</gene>
<feature type="region of interest" description="Disordered" evidence="1">
    <location>
        <begin position="312"/>
        <end position="336"/>
    </location>
</feature>
<accession>A0A8X6MV34</accession>
<organism evidence="3 4">
    <name type="scientific">Nephila pilipes</name>
    <name type="common">Giant wood spider</name>
    <name type="synonym">Nephila maculata</name>
    <dbReference type="NCBI Taxonomy" id="299642"/>
    <lineage>
        <taxon>Eukaryota</taxon>
        <taxon>Metazoa</taxon>
        <taxon>Ecdysozoa</taxon>
        <taxon>Arthropoda</taxon>
        <taxon>Chelicerata</taxon>
        <taxon>Arachnida</taxon>
        <taxon>Araneae</taxon>
        <taxon>Araneomorphae</taxon>
        <taxon>Entelegynae</taxon>
        <taxon>Araneoidea</taxon>
        <taxon>Nephilidae</taxon>
        <taxon>Nephila</taxon>
    </lineage>
</organism>
<protein>
    <submittedName>
        <fullName evidence="3">Uncharacterized protein</fullName>
    </submittedName>
</protein>
<evidence type="ECO:0000313" key="3">
    <source>
        <dbReference type="EMBL" id="GFS79552.1"/>
    </source>
</evidence>
<dbReference type="AlphaFoldDB" id="A0A8X6MV34"/>
<sequence length="369" mass="41486">MLLSSHPTHSPFFLGPLSIIVLLCHGSGAPAQWTGVVMPTHVVHQTMYVDHMSTHGGFRPHHRLQADWTLFGRLEDGRRPVVGVHRIHQRLNQRHPPIEGLGAVFAPSLQEQVVQFDDAVLFPNEIQVGLVPLIGHLFRILLIKLTEFTISTLTFSLILGTCEESCVGCSCFKCWPSRSWERCVVFPCDYPNRPQKTHPGPSGCGVQHCSMENVSVGFQFAQGHITRGMPLPVEKLWWRVLKISRLEPVMPRSALSPVASWFKKKDPEFVNKDLPCQRRLGTTRTWCTSLQRMQPRGVTRLFPCHPETIPTLPDPVETLPEPSPSEKIPTPLETVPSPPEPILLETGDACFSPCHRKDLWSTSEIPTRL</sequence>
<evidence type="ECO:0000256" key="2">
    <source>
        <dbReference type="SAM" id="SignalP"/>
    </source>
</evidence>